<dbReference type="Proteomes" id="UP000198504">
    <property type="component" value="Unassembled WGS sequence"/>
</dbReference>
<dbReference type="EMBL" id="FOFA01000009">
    <property type="protein sequence ID" value="SER16683.1"/>
    <property type="molecule type" value="Genomic_DNA"/>
</dbReference>
<reference evidence="2" key="1">
    <citation type="submission" date="2016-10" db="EMBL/GenBank/DDBJ databases">
        <authorList>
            <person name="Varghese N."/>
            <person name="Submissions S."/>
        </authorList>
    </citation>
    <scope>NUCLEOTIDE SEQUENCE [LARGE SCALE GENOMIC DNA]</scope>
    <source>
        <strain evidence="2">CGMCC 4.6856</strain>
    </source>
</reference>
<dbReference type="GO" id="GO:0047355">
    <property type="term" value="F:CDP-glycerol glycerophosphotransferase activity"/>
    <property type="evidence" value="ECO:0007669"/>
    <property type="project" value="InterPro"/>
</dbReference>
<keyword evidence="2" id="KW-1185">Reference proteome</keyword>
<dbReference type="AlphaFoldDB" id="A0A1H9M0U7"/>
<evidence type="ECO:0000313" key="2">
    <source>
        <dbReference type="Proteomes" id="UP000198504"/>
    </source>
</evidence>
<dbReference type="Pfam" id="PF04464">
    <property type="entry name" value="Glyphos_transf"/>
    <property type="match status" value="1"/>
</dbReference>
<dbReference type="STRING" id="1036181.SAMN05421756_109186"/>
<organism evidence="1 2">
    <name type="scientific">Microlunatus flavus</name>
    <dbReference type="NCBI Taxonomy" id="1036181"/>
    <lineage>
        <taxon>Bacteria</taxon>
        <taxon>Bacillati</taxon>
        <taxon>Actinomycetota</taxon>
        <taxon>Actinomycetes</taxon>
        <taxon>Propionibacteriales</taxon>
        <taxon>Propionibacteriaceae</taxon>
        <taxon>Microlunatus</taxon>
    </lineage>
</organism>
<dbReference type="SUPFAM" id="SSF53756">
    <property type="entry name" value="UDP-Glycosyltransferase/glycogen phosphorylase"/>
    <property type="match status" value="1"/>
</dbReference>
<proteinExistence type="predicted"/>
<dbReference type="Gene3D" id="3.40.50.12580">
    <property type="match status" value="1"/>
</dbReference>
<gene>
    <name evidence="1" type="ORF">SAMN05421756_109186</name>
</gene>
<evidence type="ECO:0000313" key="1">
    <source>
        <dbReference type="EMBL" id="SER16683.1"/>
    </source>
</evidence>
<dbReference type="InterPro" id="IPR007554">
    <property type="entry name" value="Glycerophosphate_synth"/>
</dbReference>
<accession>A0A1H9M0U7</accession>
<keyword evidence="1" id="KW-0808">Transferase</keyword>
<dbReference type="OrthoDB" id="7806295at2"/>
<name>A0A1H9M0U7_9ACTN</name>
<protein>
    <submittedName>
        <fullName evidence="1">CDP-Glycerol:Poly(Glycerophosphate) glycerophosphotransferase</fullName>
    </submittedName>
</protein>
<dbReference type="RefSeq" id="WP_091184914.1">
    <property type="nucleotide sequence ID" value="NZ_FOFA01000009.1"/>
</dbReference>
<sequence>MRDLPGARRAASARALAAEAVRRGRNAVAVRGFAGRAAANGPVPDGGVAVFFCTGPENLFQLEQWRLPLEHLARTRPTFVVVDRPDTGEAVLARSTLPVAFAPGSGALERLVVEHDVRVVLYVNQVERNFRMLRFAEPVHVQLGHGESDKAYSVSNQHKAYDLTFVGGRAGRDRLGAALRGFDAEQRTVGVGRPQLDHAYPGAPDWPRESGLRVWYAPTWEGDRPSVAYGSLVSHGVAVVEALVADPDVRVVYRPHPRTGFSSPAHAAADRAVRDVLARSDPRGTRHLVDTGPYGWQWAFADACVTDLSSVAYDWLATGKPLVVTEPTATAAYRPASRLLDELPLLPASAAGTVLDVLRARGLGGDAGADGLLADLAAYYFGDTADGASTRRFESAVEQAVSSVSALLRRS</sequence>
<dbReference type="GO" id="GO:0016020">
    <property type="term" value="C:membrane"/>
    <property type="evidence" value="ECO:0007669"/>
    <property type="project" value="InterPro"/>
</dbReference>
<dbReference type="InterPro" id="IPR043148">
    <property type="entry name" value="TagF_C"/>
</dbReference>